<feature type="transmembrane region" description="Helical" evidence="1">
    <location>
        <begin position="20"/>
        <end position="40"/>
    </location>
</feature>
<organism evidence="2 3">
    <name type="scientific">Halobacillus karajensis</name>
    <dbReference type="NCBI Taxonomy" id="195088"/>
    <lineage>
        <taxon>Bacteria</taxon>
        <taxon>Bacillati</taxon>
        <taxon>Bacillota</taxon>
        <taxon>Bacilli</taxon>
        <taxon>Bacillales</taxon>
        <taxon>Bacillaceae</taxon>
        <taxon>Halobacillus</taxon>
    </lineage>
</organism>
<dbReference type="EMBL" id="CCDI010000004">
    <property type="protein sequence ID" value="CDQ24720.1"/>
    <property type="molecule type" value="Genomic_DNA"/>
</dbReference>
<keyword evidence="1" id="KW-0472">Membrane</keyword>
<sequence>MTRVELSGGIGYFIELVSNPSFMGALLGAVTTGMISILVFKWEKRSEKVKEQQHYKKLYSENRKNLNLAKTYSQEYKEVVQGKKGCLDIHLEVMGALFKMVIKEIERIGISNIPYDVHNNFVEMRDSLRTISLCADIFHEVGALSNLEEEFTEDVNRYKRNLEAIEAYFNEKSFGSNLYPGIFSLRRLKKRVNRNRRNNKH</sequence>
<evidence type="ECO:0000313" key="3">
    <source>
        <dbReference type="Proteomes" id="UP000028868"/>
    </source>
</evidence>
<evidence type="ECO:0000313" key="2">
    <source>
        <dbReference type="EMBL" id="CDQ24720.1"/>
    </source>
</evidence>
<gene>
    <name evidence="2" type="ORF">BN983_03016</name>
</gene>
<comment type="caution">
    <text evidence="2">The sequence shown here is derived from an EMBL/GenBank/DDBJ whole genome shotgun (WGS) entry which is preliminary data.</text>
</comment>
<dbReference type="RefSeq" id="WP_035509892.1">
    <property type="nucleotide sequence ID" value="NZ_CCDH010000004.1"/>
</dbReference>
<proteinExistence type="predicted"/>
<keyword evidence="1" id="KW-1133">Transmembrane helix</keyword>
<evidence type="ECO:0000256" key="1">
    <source>
        <dbReference type="SAM" id="Phobius"/>
    </source>
</evidence>
<keyword evidence="3" id="KW-1185">Reference proteome</keyword>
<reference evidence="3" key="1">
    <citation type="submission" date="2014-03" db="EMBL/GenBank/DDBJ databases">
        <authorList>
            <person name="Urmite Genomes U."/>
        </authorList>
    </citation>
    <scope>NUCLEOTIDE SEQUENCE [LARGE SCALE GENOMIC DNA]</scope>
    <source>
        <strain evidence="3">HD-03</strain>
    </source>
</reference>
<name>A0A024P788_9BACI</name>
<dbReference type="AlphaFoldDB" id="A0A024P788"/>
<keyword evidence="1" id="KW-0812">Transmembrane</keyword>
<accession>A0A024P788</accession>
<reference evidence="2 3" key="2">
    <citation type="submission" date="2014-05" db="EMBL/GenBank/DDBJ databases">
        <title>Draft genome sequence of Halobacillus karajensis HK-03.</title>
        <authorList>
            <person name="Khelaifia S."/>
            <person name="Croce O."/>
            <person name="Lagier J.C."/>
            <person name="Raoult D."/>
        </authorList>
    </citation>
    <scope>NUCLEOTIDE SEQUENCE [LARGE SCALE GENOMIC DNA]</scope>
    <source>
        <strain evidence="2 3">HD-03</strain>
    </source>
</reference>
<dbReference type="Proteomes" id="UP000028868">
    <property type="component" value="Unassembled WGS sequence"/>
</dbReference>
<protein>
    <submittedName>
        <fullName evidence="2">Uncharacterized protein</fullName>
    </submittedName>
</protein>